<dbReference type="EMBL" id="MN739949">
    <property type="protein sequence ID" value="QHT79409.1"/>
    <property type="molecule type" value="Genomic_DNA"/>
</dbReference>
<protein>
    <recommendedName>
        <fullName evidence="1">Mitochondrial resolvase Ydc2 catalytic domain-containing protein</fullName>
    </recommendedName>
</protein>
<reference evidence="2" key="1">
    <citation type="journal article" date="2020" name="Nature">
        <title>Giant virus diversity and host interactions through global metagenomics.</title>
        <authorList>
            <person name="Schulz F."/>
            <person name="Roux S."/>
            <person name="Paez-Espino D."/>
            <person name="Jungbluth S."/>
            <person name="Walsh D.A."/>
            <person name="Denef V.J."/>
            <person name="McMahon K.D."/>
            <person name="Konstantinidis K.T."/>
            <person name="Eloe-Fadrosh E.A."/>
            <person name="Kyrpides N.C."/>
            <person name="Woyke T."/>
        </authorList>
    </citation>
    <scope>NUCLEOTIDE SEQUENCE</scope>
    <source>
        <strain evidence="2">GVMAG-M-3300023184-101</strain>
    </source>
</reference>
<dbReference type="InterPro" id="IPR012337">
    <property type="entry name" value="RNaseH-like_sf"/>
</dbReference>
<name>A0A6C0HFX8_9ZZZZ</name>
<sequence length="319" mass="36605">MRIVSIDVGIKNLAYCIMEKSTENDNENSHKIIQWGVINLCGEVMSCNCPILEKVKKSTNVNKHKNKNNIIKIVIKNNQDVPAICDKKAVYSKGQTYYCNVHGKKQSDYIIPTSKLCNKRFKKMKLVELQELCDTYKIVYPVGSKKEIMVSHVLTYMQNKFLDTIGKQSANDISMIDIGIAIRKEFDKLPLMMEVDKIIIENQISPIANRMKTIQGMIAQYFIMNNKTNIAFISAANKLKAFTKPVVDLTGETENKENKEKKEKTKYSERKKAGVEITLTLLENEINSDFKQFFSTHEKKDDLADAFLQGVWYLNKTTF</sequence>
<feature type="domain" description="Mitochondrial resolvase Ydc2 catalytic" evidence="1">
    <location>
        <begin position="3"/>
        <end position="68"/>
    </location>
</feature>
<dbReference type="Pfam" id="PF09159">
    <property type="entry name" value="Ydc2-catalyt"/>
    <property type="match status" value="1"/>
</dbReference>
<evidence type="ECO:0000259" key="1">
    <source>
        <dbReference type="Pfam" id="PF09159"/>
    </source>
</evidence>
<organism evidence="2">
    <name type="scientific">viral metagenome</name>
    <dbReference type="NCBI Taxonomy" id="1070528"/>
    <lineage>
        <taxon>unclassified sequences</taxon>
        <taxon>metagenomes</taxon>
        <taxon>organismal metagenomes</taxon>
    </lineage>
</organism>
<dbReference type="Gene3D" id="3.30.420.10">
    <property type="entry name" value="Ribonuclease H-like superfamily/Ribonuclease H"/>
    <property type="match status" value="1"/>
</dbReference>
<dbReference type="InterPro" id="IPR015242">
    <property type="entry name" value="Ydc2_cat"/>
</dbReference>
<evidence type="ECO:0000313" key="2">
    <source>
        <dbReference type="EMBL" id="QHT79409.1"/>
    </source>
</evidence>
<dbReference type="GO" id="GO:0003676">
    <property type="term" value="F:nucleic acid binding"/>
    <property type="evidence" value="ECO:0007669"/>
    <property type="project" value="InterPro"/>
</dbReference>
<dbReference type="AlphaFoldDB" id="A0A6C0HFX8"/>
<accession>A0A6C0HFX8</accession>
<proteinExistence type="predicted"/>
<dbReference type="SUPFAM" id="SSF53098">
    <property type="entry name" value="Ribonuclease H-like"/>
    <property type="match status" value="1"/>
</dbReference>
<dbReference type="InterPro" id="IPR036397">
    <property type="entry name" value="RNaseH_sf"/>
</dbReference>